<dbReference type="STRING" id="553469.SAMN04487947_0424"/>
<accession>A0A1I6G1S1</accession>
<feature type="compositionally biased region" description="Acidic residues" evidence="1">
    <location>
        <begin position="16"/>
        <end position="25"/>
    </location>
</feature>
<name>A0A1I6G1S1_9EURY</name>
<proteinExistence type="predicted"/>
<organism evidence="2 3">
    <name type="scientific">Halogeometricum rufum</name>
    <dbReference type="NCBI Taxonomy" id="553469"/>
    <lineage>
        <taxon>Archaea</taxon>
        <taxon>Methanobacteriati</taxon>
        <taxon>Methanobacteriota</taxon>
        <taxon>Stenosarchaea group</taxon>
        <taxon>Halobacteria</taxon>
        <taxon>Halobacteriales</taxon>
        <taxon>Haloferacaceae</taxon>
        <taxon>Halogeometricum</taxon>
    </lineage>
</organism>
<dbReference type="AlphaFoldDB" id="A0A1I6G1S1"/>
<dbReference type="EMBL" id="FOYT01000001">
    <property type="protein sequence ID" value="SFR36144.1"/>
    <property type="molecule type" value="Genomic_DNA"/>
</dbReference>
<dbReference type="Proteomes" id="UP000198531">
    <property type="component" value="Unassembled WGS sequence"/>
</dbReference>
<reference evidence="3" key="1">
    <citation type="submission" date="2016-10" db="EMBL/GenBank/DDBJ databases">
        <authorList>
            <person name="Varghese N."/>
            <person name="Submissions S."/>
        </authorList>
    </citation>
    <scope>NUCLEOTIDE SEQUENCE [LARGE SCALE GENOMIC DNA]</scope>
    <source>
        <strain evidence="3">CGMCC 1.7736</strain>
    </source>
</reference>
<evidence type="ECO:0000313" key="2">
    <source>
        <dbReference type="EMBL" id="SFR36144.1"/>
    </source>
</evidence>
<gene>
    <name evidence="2" type="ORF">SAMN04487947_0424</name>
</gene>
<evidence type="ECO:0000313" key="3">
    <source>
        <dbReference type="Proteomes" id="UP000198531"/>
    </source>
</evidence>
<protein>
    <submittedName>
        <fullName evidence="2">Uncharacterized protein</fullName>
    </submittedName>
</protein>
<dbReference type="RefSeq" id="WP_089804146.1">
    <property type="nucleotide sequence ID" value="NZ_FOYT01000001.1"/>
</dbReference>
<feature type="region of interest" description="Disordered" evidence="1">
    <location>
        <begin position="1"/>
        <end position="32"/>
    </location>
</feature>
<sequence length="73" mass="7722">MSDGAVQNGGNQNDADAVDLLEEAADAVSHPRSRELVRDALQLETSIRNGTGVYGLIRQAGADLDAPLEDDDE</sequence>
<keyword evidence="3" id="KW-1185">Reference proteome</keyword>
<evidence type="ECO:0000256" key="1">
    <source>
        <dbReference type="SAM" id="MobiDB-lite"/>
    </source>
</evidence>